<gene>
    <name evidence="1" type="ORF">SAMN05444159_3508</name>
</gene>
<reference evidence="1 2" key="1">
    <citation type="submission" date="2016-11" db="EMBL/GenBank/DDBJ databases">
        <authorList>
            <person name="Jaros S."/>
            <person name="Januszkiewicz K."/>
            <person name="Wedrychowicz H."/>
        </authorList>
    </citation>
    <scope>NUCLEOTIDE SEQUENCE [LARGE SCALE GENOMIC DNA]</scope>
    <source>
        <strain evidence="1 2">GAS499</strain>
    </source>
</reference>
<dbReference type="AlphaFoldDB" id="A0A1M6T9J1"/>
<dbReference type="OrthoDB" id="7210783at2"/>
<protein>
    <submittedName>
        <fullName evidence="1">Uncharacterized protein</fullName>
    </submittedName>
</protein>
<organism evidence="1 2">
    <name type="scientific">Bradyrhizobium lablabi</name>
    <dbReference type="NCBI Taxonomy" id="722472"/>
    <lineage>
        <taxon>Bacteria</taxon>
        <taxon>Pseudomonadati</taxon>
        <taxon>Pseudomonadota</taxon>
        <taxon>Alphaproteobacteria</taxon>
        <taxon>Hyphomicrobiales</taxon>
        <taxon>Nitrobacteraceae</taxon>
        <taxon>Bradyrhizobium</taxon>
    </lineage>
</organism>
<evidence type="ECO:0000313" key="2">
    <source>
        <dbReference type="Proteomes" id="UP000189935"/>
    </source>
</evidence>
<proteinExistence type="predicted"/>
<dbReference type="RefSeq" id="WP_079539772.1">
    <property type="nucleotide sequence ID" value="NZ_LT670844.1"/>
</dbReference>
<name>A0A1M6T9J1_9BRAD</name>
<sequence>MNNAMEPSFGASEQAVLDEIGHRLRARGWAAHVTVARLLRDWQKLSGSVDRYKMTIDDYTNDLTARDALEIVLAECQEPLRAKLRLPIEGADKEFLARTQEDVGHTLERYFQISQSSGWWWKRRPVTGPLAEFLTRQG</sequence>
<dbReference type="EMBL" id="LT670844">
    <property type="protein sequence ID" value="SHK53408.1"/>
    <property type="molecule type" value="Genomic_DNA"/>
</dbReference>
<dbReference type="Proteomes" id="UP000189935">
    <property type="component" value="Chromosome I"/>
</dbReference>
<evidence type="ECO:0000313" key="1">
    <source>
        <dbReference type="EMBL" id="SHK53408.1"/>
    </source>
</evidence>
<accession>A0A1M6T9J1</accession>